<dbReference type="EMBL" id="JANJYI010000008">
    <property type="protein sequence ID" value="KAK2639379.1"/>
    <property type="molecule type" value="Genomic_DNA"/>
</dbReference>
<comment type="caution">
    <text evidence="1">The sequence shown here is derived from an EMBL/GenBank/DDBJ whole genome shotgun (WGS) entry which is preliminary data.</text>
</comment>
<dbReference type="Proteomes" id="UP001280121">
    <property type="component" value="Unassembled WGS sequence"/>
</dbReference>
<evidence type="ECO:0000313" key="2">
    <source>
        <dbReference type="Proteomes" id="UP001280121"/>
    </source>
</evidence>
<sequence length="114" mass="12369">MVMLWPCSVKALGSVINPILLRLWRSFEVYVLALEVGLVPAISESDAQVVVDMIGSKVIPGSEIEVILQDILVIYTSKKDCGWNNTKNTVAAELRLPTTSHTLHSRSSNGGGYG</sequence>
<reference evidence="1" key="1">
    <citation type="journal article" date="2023" name="Plant J.">
        <title>Genome sequences and population genomics provide insights into the demographic history, inbreeding, and mutation load of two 'living fossil' tree species of Dipteronia.</title>
        <authorList>
            <person name="Feng Y."/>
            <person name="Comes H.P."/>
            <person name="Chen J."/>
            <person name="Zhu S."/>
            <person name="Lu R."/>
            <person name="Zhang X."/>
            <person name="Li P."/>
            <person name="Qiu J."/>
            <person name="Olsen K.M."/>
            <person name="Qiu Y."/>
        </authorList>
    </citation>
    <scope>NUCLEOTIDE SEQUENCE</scope>
    <source>
        <strain evidence="1">KIB01</strain>
    </source>
</reference>
<protein>
    <submittedName>
        <fullName evidence="1">Uncharacterized protein</fullName>
    </submittedName>
</protein>
<name>A0AAD9TPH9_9ROSI</name>
<accession>A0AAD9TPH9</accession>
<dbReference type="AlphaFoldDB" id="A0AAD9TPH9"/>
<gene>
    <name evidence="1" type="ORF">Ddye_027174</name>
</gene>
<keyword evidence="2" id="KW-1185">Reference proteome</keyword>
<evidence type="ECO:0000313" key="1">
    <source>
        <dbReference type="EMBL" id="KAK2639379.1"/>
    </source>
</evidence>
<organism evidence="1 2">
    <name type="scientific">Dipteronia dyeriana</name>
    <dbReference type="NCBI Taxonomy" id="168575"/>
    <lineage>
        <taxon>Eukaryota</taxon>
        <taxon>Viridiplantae</taxon>
        <taxon>Streptophyta</taxon>
        <taxon>Embryophyta</taxon>
        <taxon>Tracheophyta</taxon>
        <taxon>Spermatophyta</taxon>
        <taxon>Magnoliopsida</taxon>
        <taxon>eudicotyledons</taxon>
        <taxon>Gunneridae</taxon>
        <taxon>Pentapetalae</taxon>
        <taxon>rosids</taxon>
        <taxon>malvids</taxon>
        <taxon>Sapindales</taxon>
        <taxon>Sapindaceae</taxon>
        <taxon>Hippocastanoideae</taxon>
        <taxon>Acereae</taxon>
        <taxon>Dipteronia</taxon>
    </lineage>
</organism>
<proteinExistence type="predicted"/>